<accession>A0A2D2D796</accession>
<feature type="signal peptide" evidence="1">
    <location>
        <begin position="1"/>
        <end position="27"/>
    </location>
</feature>
<keyword evidence="1" id="KW-0732">Signal</keyword>
<evidence type="ECO:0000256" key="1">
    <source>
        <dbReference type="SAM" id="SignalP"/>
    </source>
</evidence>
<evidence type="ECO:0000313" key="3">
    <source>
        <dbReference type="Proteomes" id="UP000230709"/>
    </source>
</evidence>
<protein>
    <recommendedName>
        <fullName evidence="4">Amicyanin</fullName>
    </recommendedName>
</protein>
<proteinExistence type="predicted"/>
<dbReference type="Proteomes" id="UP000230709">
    <property type="component" value="Plasmid pOB3b2"/>
</dbReference>
<feature type="chain" id="PRO_5013709490" description="Amicyanin" evidence="1">
    <location>
        <begin position="28"/>
        <end position="111"/>
    </location>
</feature>
<evidence type="ECO:0008006" key="4">
    <source>
        <dbReference type="Google" id="ProtNLM"/>
    </source>
</evidence>
<organism evidence="2 3">
    <name type="scientific">Methylosinus trichosporium (strain ATCC 35070 / NCIMB 11131 / UNIQEM 75 / OB3b)</name>
    <dbReference type="NCBI Taxonomy" id="595536"/>
    <lineage>
        <taxon>Bacteria</taxon>
        <taxon>Pseudomonadati</taxon>
        <taxon>Pseudomonadota</taxon>
        <taxon>Alphaproteobacteria</taxon>
        <taxon>Hyphomicrobiales</taxon>
        <taxon>Methylocystaceae</taxon>
        <taxon>Methylosinus</taxon>
    </lineage>
</organism>
<dbReference type="Gene3D" id="2.60.40.420">
    <property type="entry name" value="Cupredoxins - blue copper proteins"/>
    <property type="match status" value="1"/>
</dbReference>
<gene>
    <name evidence="2" type="ORF">CQW49_22955</name>
</gene>
<geneLocation type="plasmid" evidence="3">
    <name>pob3b2</name>
</geneLocation>
<dbReference type="InterPro" id="IPR008972">
    <property type="entry name" value="Cupredoxin"/>
</dbReference>
<sequence length="111" mass="11942">MGVRSLMAASGALMLSFLAFTPLSRGAEPQVYVIEINKLAFGSAPAGLHVNDIIEWRNSDIFRHTATADDGSFDIDLLPGAKGQTVLKRPGVIDYTCRFHPGMKGRLVVGP</sequence>
<dbReference type="KEGG" id="mtw:CQW49_22955"/>
<keyword evidence="3" id="KW-1185">Reference proteome</keyword>
<evidence type="ECO:0000313" key="2">
    <source>
        <dbReference type="EMBL" id="ATQ70824.1"/>
    </source>
</evidence>
<name>A0A2D2D796_METT3</name>
<reference evidence="3" key="1">
    <citation type="submission" date="2017-10" db="EMBL/GenBank/DDBJ databases">
        <title>Completed PacBio SMRT sequence of Methylosinus trichosporium OB3b reveals presence of a third large plasmid.</title>
        <authorList>
            <person name="Charles T.C."/>
            <person name="Lynch M.D.J."/>
            <person name="Heil J.R."/>
            <person name="Cheng J."/>
        </authorList>
    </citation>
    <scope>NUCLEOTIDE SEQUENCE [LARGE SCALE GENOMIC DNA]</scope>
    <source>
        <strain evidence="3">OB3b</strain>
        <plasmid evidence="3">pob3b2</plasmid>
    </source>
</reference>
<dbReference type="AlphaFoldDB" id="A0A2D2D796"/>
<dbReference type="SUPFAM" id="SSF49503">
    <property type="entry name" value="Cupredoxins"/>
    <property type="match status" value="1"/>
</dbReference>
<keyword evidence="2" id="KW-0614">Plasmid</keyword>
<dbReference type="EMBL" id="CP023739">
    <property type="protein sequence ID" value="ATQ70824.1"/>
    <property type="molecule type" value="Genomic_DNA"/>
</dbReference>